<keyword evidence="2" id="KW-0560">Oxidoreductase</keyword>
<name>A0A840SUG6_9RHOB</name>
<dbReference type="InterPro" id="IPR003779">
    <property type="entry name" value="CMD-like"/>
</dbReference>
<keyword evidence="2" id="KW-0575">Peroxidase</keyword>
<feature type="domain" description="Carboxymuconolactone decarboxylase-like" evidence="1">
    <location>
        <begin position="23"/>
        <end position="105"/>
    </location>
</feature>
<sequence length="111" mass="11408">MDDPKVALAAARRRLGDLAGTAPATMKAMTELTRATGTEGAFSPAQKELVAVAIAVTKGCEDCILFHVDLARRHGANEADLGQALSVAIEMGGGPAAMYASKALAAWRGLV</sequence>
<keyword evidence="3" id="KW-1185">Reference proteome</keyword>
<reference evidence="2 3" key="1">
    <citation type="submission" date="2020-08" db="EMBL/GenBank/DDBJ databases">
        <title>Genomic Encyclopedia of Type Strains, Phase IV (KMG-IV): sequencing the most valuable type-strain genomes for metagenomic binning, comparative biology and taxonomic classification.</title>
        <authorList>
            <person name="Goeker M."/>
        </authorList>
    </citation>
    <scope>NUCLEOTIDE SEQUENCE [LARGE SCALE GENOMIC DNA]</scope>
    <source>
        <strain evidence="2 3">DSM 101730</strain>
    </source>
</reference>
<dbReference type="AlphaFoldDB" id="A0A840SUG6"/>
<evidence type="ECO:0000259" key="1">
    <source>
        <dbReference type="Pfam" id="PF02627"/>
    </source>
</evidence>
<dbReference type="InterPro" id="IPR004675">
    <property type="entry name" value="AhpD_core"/>
</dbReference>
<dbReference type="RefSeq" id="WP_184150886.1">
    <property type="nucleotide sequence ID" value="NZ_JACHFM010000003.1"/>
</dbReference>
<dbReference type="GO" id="GO:0051920">
    <property type="term" value="F:peroxiredoxin activity"/>
    <property type="evidence" value="ECO:0007669"/>
    <property type="project" value="InterPro"/>
</dbReference>
<dbReference type="Pfam" id="PF02627">
    <property type="entry name" value="CMD"/>
    <property type="match status" value="1"/>
</dbReference>
<dbReference type="EMBL" id="JACHFM010000003">
    <property type="protein sequence ID" value="MBB5222913.1"/>
    <property type="molecule type" value="Genomic_DNA"/>
</dbReference>
<dbReference type="SUPFAM" id="SSF69118">
    <property type="entry name" value="AhpD-like"/>
    <property type="match status" value="1"/>
</dbReference>
<dbReference type="InterPro" id="IPR029032">
    <property type="entry name" value="AhpD-like"/>
</dbReference>
<accession>A0A840SUG6</accession>
<dbReference type="PANTHER" id="PTHR33930">
    <property type="entry name" value="ALKYL HYDROPEROXIDE REDUCTASE AHPD"/>
    <property type="match status" value="1"/>
</dbReference>
<evidence type="ECO:0000313" key="2">
    <source>
        <dbReference type="EMBL" id="MBB5222913.1"/>
    </source>
</evidence>
<proteinExistence type="predicted"/>
<organism evidence="2 3">
    <name type="scientific">Amaricoccus macauensis</name>
    <dbReference type="NCBI Taxonomy" id="57001"/>
    <lineage>
        <taxon>Bacteria</taxon>
        <taxon>Pseudomonadati</taxon>
        <taxon>Pseudomonadota</taxon>
        <taxon>Alphaproteobacteria</taxon>
        <taxon>Rhodobacterales</taxon>
        <taxon>Paracoccaceae</taxon>
        <taxon>Amaricoccus</taxon>
    </lineage>
</organism>
<dbReference type="Proteomes" id="UP000549457">
    <property type="component" value="Unassembled WGS sequence"/>
</dbReference>
<dbReference type="Gene3D" id="1.20.1290.10">
    <property type="entry name" value="AhpD-like"/>
    <property type="match status" value="1"/>
</dbReference>
<dbReference type="NCBIfam" id="TIGR00778">
    <property type="entry name" value="ahpD_dom"/>
    <property type="match status" value="1"/>
</dbReference>
<dbReference type="PANTHER" id="PTHR33930:SF2">
    <property type="entry name" value="BLR3452 PROTEIN"/>
    <property type="match status" value="1"/>
</dbReference>
<protein>
    <submittedName>
        <fullName evidence="2">AhpD family alkylhydroperoxidase</fullName>
    </submittedName>
</protein>
<evidence type="ECO:0000313" key="3">
    <source>
        <dbReference type="Proteomes" id="UP000549457"/>
    </source>
</evidence>
<gene>
    <name evidence="2" type="ORF">HNP73_002860</name>
</gene>
<comment type="caution">
    <text evidence="2">The sequence shown here is derived from an EMBL/GenBank/DDBJ whole genome shotgun (WGS) entry which is preliminary data.</text>
</comment>